<evidence type="ECO:0000259" key="1">
    <source>
        <dbReference type="Pfam" id="PF13472"/>
    </source>
</evidence>
<dbReference type="InterPro" id="IPR051532">
    <property type="entry name" value="Ester_Hydrolysis_Enzymes"/>
</dbReference>
<gene>
    <name evidence="2" type="ORF">SAMN05660742_10539</name>
</gene>
<dbReference type="PANTHER" id="PTHR30383:SF5">
    <property type="entry name" value="SGNH HYDROLASE-TYPE ESTERASE DOMAIN-CONTAINING PROTEIN"/>
    <property type="match status" value="1"/>
</dbReference>
<dbReference type="Proteomes" id="UP000199662">
    <property type="component" value="Unassembled WGS sequence"/>
</dbReference>
<feature type="domain" description="SGNH hydrolase-type esterase" evidence="1">
    <location>
        <begin position="353"/>
        <end position="521"/>
    </location>
</feature>
<reference evidence="3" key="1">
    <citation type="submission" date="2016-10" db="EMBL/GenBank/DDBJ databases">
        <authorList>
            <person name="Varghese N."/>
            <person name="Submissions S."/>
        </authorList>
    </citation>
    <scope>NUCLEOTIDE SEQUENCE [LARGE SCALE GENOMIC DNA]</scope>
    <source>
        <strain evidence="3">DSM 2179</strain>
    </source>
</reference>
<dbReference type="AlphaFoldDB" id="A0A1H6XP01"/>
<dbReference type="STRING" id="84035.SAMN05660742_10539"/>
<dbReference type="GO" id="GO:0004622">
    <property type="term" value="F:phosphatidylcholine lysophospholipase activity"/>
    <property type="evidence" value="ECO:0007669"/>
    <property type="project" value="TreeGrafter"/>
</dbReference>
<dbReference type="InterPro" id="IPR013783">
    <property type="entry name" value="Ig-like_fold"/>
</dbReference>
<keyword evidence="3" id="KW-1185">Reference proteome</keyword>
<evidence type="ECO:0000313" key="2">
    <source>
        <dbReference type="EMBL" id="SEJ26275.1"/>
    </source>
</evidence>
<dbReference type="Gene3D" id="3.40.50.1110">
    <property type="entry name" value="SGNH hydrolase"/>
    <property type="match status" value="1"/>
</dbReference>
<dbReference type="Pfam" id="PF13472">
    <property type="entry name" value="Lipase_GDSL_2"/>
    <property type="match status" value="1"/>
</dbReference>
<dbReference type="SUPFAM" id="SSF52266">
    <property type="entry name" value="SGNH hydrolase"/>
    <property type="match status" value="1"/>
</dbReference>
<dbReference type="RefSeq" id="WP_091830180.1">
    <property type="nucleotide sequence ID" value="NZ_FNZK01000005.1"/>
</dbReference>
<dbReference type="EMBL" id="FNZK01000005">
    <property type="protein sequence ID" value="SEJ26275.1"/>
    <property type="molecule type" value="Genomic_DNA"/>
</dbReference>
<name>A0A1H6XP01_9FIRM</name>
<proteinExistence type="predicted"/>
<dbReference type="Gene3D" id="2.60.40.10">
    <property type="entry name" value="Immunoglobulins"/>
    <property type="match status" value="1"/>
</dbReference>
<organism evidence="2 3">
    <name type="scientific">Propionispira arboris</name>
    <dbReference type="NCBI Taxonomy" id="84035"/>
    <lineage>
        <taxon>Bacteria</taxon>
        <taxon>Bacillati</taxon>
        <taxon>Bacillota</taxon>
        <taxon>Negativicutes</taxon>
        <taxon>Selenomonadales</taxon>
        <taxon>Selenomonadaceae</taxon>
        <taxon>Propionispira</taxon>
    </lineage>
</organism>
<sequence>MNKFIAFSCTILYMTLLCIFFTESTDVLSLKELQPEVLINEDGESGTLAWQRLPYPCYYEVEILTKNPDPSIDHEQYHLLKKEYTFKNSFKTPSTGVPTYYRISGHGMFKTVGKPSKIITTQSSDDTPFVPALISHYDITNPANTMPFLIWHTVPGGVYYELELLSHPPENPNGIVLSSQYSLFSTRSVFTNGWQADLKEFAYQKLFWRVRALDFVGNPVGVFSNAEEIHMDIHAPLVQKPIINNFDRMPDFAQPLYPVYNWIPLHNISKYEVELLNTPPEEENNTEPSSHRIWSKIAEDASDCYDEYPRMAPGLYYWRVRALDSNGNTIGVYSDSEQFTVAKSPLRVDYATFGDSITHGGGALSYSPANLEYSYQSYLDFPALNLGRSGDTSTTTAERFDTDVLPYRPRNLIILCGSNSIRAGTPASTIIHDIITIRMKCEANDIRPIFLTLMPINPTNIMQAFNTETADDWREDMTQVNAFIRKQPYYIDLEPYFYDNQGFMATQYATDGLHPDIKGKQLMAQIVNAHKDLFRH</sequence>
<protein>
    <submittedName>
        <fullName evidence="2">Lysophospholipase L1</fullName>
    </submittedName>
</protein>
<evidence type="ECO:0000313" key="3">
    <source>
        <dbReference type="Proteomes" id="UP000199662"/>
    </source>
</evidence>
<dbReference type="PANTHER" id="PTHR30383">
    <property type="entry name" value="THIOESTERASE 1/PROTEASE 1/LYSOPHOSPHOLIPASE L1"/>
    <property type="match status" value="1"/>
</dbReference>
<accession>A0A1H6XP01</accession>
<dbReference type="InterPro" id="IPR036514">
    <property type="entry name" value="SGNH_hydro_sf"/>
</dbReference>
<dbReference type="InterPro" id="IPR013830">
    <property type="entry name" value="SGNH_hydro"/>
</dbReference>